<feature type="region of interest" description="Disordered" evidence="1">
    <location>
        <begin position="1"/>
        <end position="22"/>
    </location>
</feature>
<sequence length="223" mass="23404">MADAWLPEAGRSPAGDDGGPLRGGAPRAVWLASDSDARVVSARSVAADLVRAGRPAHLVWNPRTGEIVQLVPATRAAGTIGAAGREGRACLQIMVVGSAHEPFTATPLTGLDTILMWLDAWGVARRWPAGPPLPPPQSYQARRDRRAWARGGHFGASQVPGPGRPDPGAIDIRRVTGPETPVAPLPRPLPREDRAPRLPVPRLPGDLAAVPTVPAPEPASIRS</sequence>
<proteinExistence type="predicted"/>
<evidence type="ECO:0000313" key="3">
    <source>
        <dbReference type="Proteomes" id="UP000242367"/>
    </source>
</evidence>
<gene>
    <name evidence="2" type="ORF">BTM25_20770</name>
</gene>
<accession>A0A2P4URI6</accession>
<dbReference type="AlphaFoldDB" id="A0A2P4URI6"/>
<dbReference type="Proteomes" id="UP000242367">
    <property type="component" value="Unassembled WGS sequence"/>
</dbReference>
<organism evidence="2 3">
    <name type="scientific">Actinomadura rubteroloni</name>
    <dbReference type="NCBI Taxonomy" id="1926885"/>
    <lineage>
        <taxon>Bacteria</taxon>
        <taxon>Bacillati</taxon>
        <taxon>Actinomycetota</taxon>
        <taxon>Actinomycetes</taxon>
        <taxon>Streptosporangiales</taxon>
        <taxon>Thermomonosporaceae</taxon>
        <taxon>Actinomadura</taxon>
    </lineage>
</organism>
<evidence type="ECO:0000313" key="2">
    <source>
        <dbReference type="EMBL" id="POM27659.1"/>
    </source>
</evidence>
<reference evidence="2 3" key="1">
    <citation type="journal article" date="2017" name="Chemistry">
        <title>Isolation, Biosynthesis and Chemical Modifications of Rubterolones A-F: Rare Tropolone Alkaloids from Actinomadura sp. 5-2.</title>
        <authorList>
            <person name="Guo H."/>
            <person name="Benndorf R."/>
            <person name="Leichnitz D."/>
            <person name="Klassen J.L."/>
            <person name="Vollmers J."/>
            <person name="Gorls H."/>
            <person name="Steinacker M."/>
            <person name="Weigel C."/>
            <person name="Dahse H.M."/>
            <person name="Kaster A.K."/>
            <person name="de Beer Z.W."/>
            <person name="Poulsen M."/>
            <person name="Beemelmanns C."/>
        </authorList>
    </citation>
    <scope>NUCLEOTIDE SEQUENCE [LARGE SCALE GENOMIC DNA]</scope>
    <source>
        <strain evidence="2 3">5-2</strain>
    </source>
</reference>
<protein>
    <submittedName>
        <fullName evidence="2">Uncharacterized protein</fullName>
    </submittedName>
</protein>
<name>A0A2P4URI6_9ACTN</name>
<comment type="caution">
    <text evidence="2">The sequence shown here is derived from an EMBL/GenBank/DDBJ whole genome shotgun (WGS) entry which is preliminary data.</text>
</comment>
<feature type="region of interest" description="Disordered" evidence="1">
    <location>
        <begin position="152"/>
        <end position="223"/>
    </location>
</feature>
<keyword evidence="3" id="KW-1185">Reference proteome</keyword>
<dbReference type="EMBL" id="MTBP01000001">
    <property type="protein sequence ID" value="POM27659.1"/>
    <property type="molecule type" value="Genomic_DNA"/>
</dbReference>
<evidence type="ECO:0000256" key="1">
    <source>
        <dbReference type="SAM" id="MobiDB-lite"/>
    </source>
</evidence>